<keyword evidence="5 9" id="KW-0012">Acyltransferase</keyword>
<dbReference type="RefSeq" id="WP_021234427.1">
    <property type="nucleotide sequence ID" value="NZ_ATHL01000082.1"/>
</dbReference>
<dbReference type="EC" id="2.3.1.16" evidence="6"/>
<dbReference type="InterPro" id="IPR020613">
    <property type="entry name" value="Thiolase_CS"/>
</dbReference>
<accession>T0HMS5</accession>
<feature type="active site" description="Proton acceptor" evidence="8">
    <location>
        <position position="354"/>
    </location>
</feature>
<dbReference type="InterPro" id="IPR002155">
    <property type="entry name" value="Thiolase"/>
</dbReference>
<dbReference type="GO" id="GO:0010124">
    <property type="term" value="P:phenylacetate catabolic process"/>
    <property type="evidence" value="ECO:0007669"/>
    <property type="project" value="TreeGrafter"/>
</dbReference>
<evidence type="ECO:0000256" key="7">
    <source>
        <dbReference type="ARBA" id="ARBA00037924"/>
    </source>
</evidence>
<dbReference type="AlphaFoldDB" id="T0HMS5"/>
<dbReference type="GO" id="GO:0003988">
    <property type="term" value="F:acetyl-CoA C-acyltransferase activity"/>
    <property type="evidence" value="ECO:0007669"/>
    <property type="project" value="UniProtKB-EC"/>
</dbReference>
<comment type="pathway">
    <text evidence="1">Lipid metabolism.</text>
</comment>
<protein>
    <recommendedName>
        <fullName evidence="6">acetyl-CoA C-acyltransferase</fullName>
        <ecNumber evidence="6">2.3.1.16</ecNumber>
    </recommendedName>
</protein>
<dbReference type="FunFam" id="3.40.47.10:FF:000010">
    <property type="entry name" value="Acetyl-CoA acetyltransferase (Thiolase)"/>
    <property type="match status" value="1"/>
</dbReference>
<evidence type="ECO:0000259" key="10">
    <source>
        <dbReference type="Pfam" id="PF00108"/>
    </source>
</evidence>
<evidence type="ECO:0000256" key="5">
    <source>
        <dbReference type="ARBA" id="ARBA00023315"/>
    </source>
</evidence>
<name>T0HMS5_9SPHN</name>
<keyword evidence="13" id="KW-1185">Reference proteome</keyword>
<dbReference type="GO" id="GO:0005737">
    <property type="term" value="C:cytoplasm"/>
    <property type="evidence" value="ECO:0007669"/>
    <property type="project" value="UniProtKB-ARBA"/>
</dbReference>
<evidence type="ECO:0000259" key="11">
    <source>
        <dbReference type="Pfam" id="PF02803"/>
    </source>
</evidence>
<dbReference type="PATRIC" id="fig|1096930.3.peg.2587"/>
<dbReference type="Pfam" id="PF02803">
    <property type="entry name" value="Thiolase_C"/>
    <property type="match status" value="1"/>
</dbReference>
<keyword evidence="4" id="KW-0583">PHB biosynthesis</keyword>
<dbReference type="eggNOG" id="COG0183">
    <property type="taxonomic scope" value="Bacteria"/>
</dbReference>
<evidence type="ECO:0000313" key="12">
    <source>
        <dbReference type="EMBL" id="EQB14302.1"/>
    </source>
</evidence>
<dbReference type="InterPro" id="IPR020615">
    <property type="entry name" value="Thiolase_acyl_enz_int_AS"/>
</dbReference>
<feature type="active site" description="Proton acceptor" evidence="8">
    <location>
        <position position="384"/>
    </location>
</feature>
<comment type="caution">
    <text evidence="12">The sequence shown here is derived from an EMBL/GenBank/DDBJ whole genome shotgun (WGS) entry which is preliminary data.</text>
</comment>
<evidence type="ECO:0000256" key="8">
    <source>
        <dbReference type="PIRSR" id="PIRSR000429-1"/>
    </source>
</evidence>
<dbReference type="PANTHER" id="PTHR43853">
    <property type="entry name" value="3-KETOACYL-COA THIOLASE, PEROXISOMAL"/>
    <property type="match status" value="1"/>
</dbReference>
<evidence type="ECO:0000256" key="6">
    <source>
        <dbReference type="ARBA" id="ARBA00024073"/>
    </source>
</evidence>
<dbReference type="NCBIfam" id="TIGR01930">
    <property type="entry name" value="AcCoA-C-Actrans"/>
    <property type="match status" value="1"/>
</dbReference>
<evidence type="ECO:0000256" key="4">
    <source>
        <dbReference type="ARBA" id="ARBA00022752"/>
    </source>
</evidence>
<reference evidence="12 13" key="1">
    <citation type="journal article" date="2013" name="Genome Announc.">
        <title>Genome Sequence of Novosphingobium lindaniclasticum LE124T, Isolated from a Hexachlorocyclohexane Dumpsite.</title>
        <authorList>
            <person name="Saxena A."/>
            <person name="Nayyar N."/>
            <person name="Sangwan N."/>
            <person name="Kumari R."/>
            <person name="Khurana J.P."/>
            <person name="Lal R."/>
        </authorList>
    </citation>
    <scope>NUCLEOTIDE SEQUENCE [LARGE SCALE GENOMIC DNA]</scope>
    <source>
        <strain evidence="12 13">LE124</strain>
    </source>
</reference>
<evidence type="ECO:0000256" key="2">
    <source>
        <dbReference type="ARBA" id="ARBA00010982"/>
    </source>
</evidence>
<dbReference type="Pfam" id="PF00108">
    <property type="entry name" value="Thiolase_N"/>
    <property type="match status" value="1"/>
</dbReference>
<dbReference type="PANTHER" id="PTHR43853:SF2">
    <property type="entry name" value="3-OXOADIPYL-COA_3-OXO-5,6-DEHYDROSUBERYL-COA THIOLASE"/>
    <property type="match status" value="1"/>
</dbReference>
<dbReference type="PROSITE" id="PS00098">
    <property type="entry name" value="THIOLASE_1"/>
    <property type="match status" value="1"/>
</dbReference>
<evidence type="ECO:0000256" key="1">
    <source>
        <dbReference type="ARBA" id="ARBA00005189"/>
    </source>
</evidence>
<feature type="domain" description="Thiolase N-terminal" evidence="10">
    <location>
        <begin position="10"/>
        <end position="262"/>
    </location>
</feature>
<comment type="similarity">
    <text evidence="2 9">Belongs to the thiolase-like superfamily. Thiolase family.</text>
</comment>
<keyword evidence="3 9" id="KW-0808">Transferase</keyword>
<feature type="active site" description="Acyl-thioester intermediate" evidence="8">
    <location>
        <position position="89"/>
    </location>
</feature>
<dbReference type="PROSITE" id="PS00099">
    <property type="entry name" value="THIOLASE_3"/>
    <property type="match status" value="1"/>
</dbReference>
<dbReference type="PROSITE" id="PS00737">
    <property type="entry name" value="THIOLASE_2"/>
    <property type="match status" value="1"/>
</dbReference>
<evidence type="ECO:0000313" key="13">
    <source>
        <dbReference type="Proteomes" id="UP000015527"/>
    </source>
</evidence>
<dbReference type="Proteomes" id="UP000015527">
    <property type="component" value="Unassembled WGS sequence"/>
</dbReference>
<dbReference type="CDD" id="cd00751">
    <property type="entry name" value="thiolase"/>
    <property type="match status" value="1"/>
</dbReference>
<dbReference type="SUPFAM" id="SSF53901">
    <property type="entry name" value="Thiolase-like"/>
    <property type="match status" value="2"/>
</dbReference>
<dbReference type="InterPro" id="IPR050215">
    <property type="entry name" value="Thiolase-like_sf_Thiolase"/>
</dbReference>
<dbReference type="GO" id="GO:0042619">
    <property type="term" value="P:poly-hydroxybutyrate biosynthetic process"/>
    <property type="evidence" value="ECO:0007669"/>
    <property type="project" value="UniProtKB-KW"/>
</dbReference>
<dbReference type="OrthoDB" id="7181944at2"/>
<gene>
    <name evidence="12" type="ORF">L284_12975</name>
</gene>
<evidence type="ECO:0000256" key="9">
    <source>
        <dbReference type="RuleBase" id="RU003557"/>
    </source>
</evidence>
<dbReference type="InterPro" id="IPR020616">
    <property type="entry name" value="Thiolase_N"/>
</dbReference>
<proteinExistence type="inferred from homology"/>
<dbReference type="NCBIfam" id="NF006001">
    <property type="entry name" value="PRK08131.1"/>
    <property type="match status" value="1"/>
</dbReference>
<sequence length="400" mass="41100">MSGAFLYPGLRTPVGRYAGTLSQVRPDDLLAGVLRALVDAHSFDVADVEDVIMGCTSQAGEDARNVARHAALVAGIPVTVAAQTVNRLCGSGLAAVADAARAIEVGQGGLFIAGGVESMSRAPFVIAKAETAFARKATVYEALGERFPNPIIHRQFGRESMPQTGENVATEQGITREQADRFALASQSKYARAAVDGFFAGEIAPVTITGRKGAISVVDQDEHPRGSSTLEGLSKLPALFDGGVVTAGNASGVNDGAAAMFVGSLAAGEKAGIAPLARIVSAAVAGVEPRVMGYGPVPASLKALERANLSLADIDLIELNEAFASQALGCLKLLGVDFEDSRVNPNGGAIAIGHPLGMSGARLAITAARQLQRGQGRFALVTMCIGLGQGIAMVLERQPS</sequence>
<comment type="pathway">
    <text evidence="7">Metabolic intermediate biosynthesis; (R)-mevalonate biosynthesis; (R)-mevalonate from acetyl-CoA: step 1/3.</text>
</comment>
<dbReference type="InterPro" id="IPR020617">
    <property type="entry name" value="Thiolase_C"/>
</dbReference>
<organism evidence="12 13">
    <name type="scientific">Novosphingobium lindaniclasticum LE124</name>
    <dbReference type="NCBI Taxonomy" id="1096930"/>
    <lineage>
        <taxon>Bacteria</taxon>
        <taxon>Pseudomonadati</taxon>
        <taxon>Pseudomonadota</taxon>
        <taxon>Alphaproteobacteria</taxon>
        <taxon>Sphingomonadales</taxon>
        <taxon>Sphingomonadaceae</taxon>
        <taxon>Novosphingobium</taxon>
    </lineage>
</organism>
<dbReference type="Gene3D" id="3.40.47.10">
    <property type="match status" value="1"/>
</dbReference>
<dbReference type="PIRSF" id="PIRSF000429">
    <property type="entry name" value="Ac-CoA_Ac_transf"/>
    <property type="match status" value="1"/>
</dbReference>
<dbReference type="InterPro" id="IPR020610">
    <property type="entry name" value="Thiolase_AS"/>
</dbReference>
<evidence type="ECO:0000256" key="3">
    <source>
        <dbReference type="ARBA" id="ARBA00022679"/>
    </source>
</evidence>
<feature type="domain" description="Thiolase C-terminal" evidence="11">
    <location>
        <begin position="274"/>
        <end position="397"/>
    </location>
</feature>
<dbReference type="GO" id="GO:0006635">
    <property type="term" value="P:fatty acid beta-oxidation"/>
    <property type="evidence" value="ECO:0007669"/>
    <property type="project" value="TreeGrafter"/>
</dbReference>
<dbReference type="EMBL" id="ATHL01000082">
    <property type="protein sequence ID" value="EQB14302.1"/>
    <property type="molecule type" value="Genomic_DNA"/>
</dbReference>
<dbReference type="InterPro" id="IPR016039">
    <property type="entry name" value="Thiolase-like"/>
</dbReference>